<evidence type="ECO:0000313" key="1">
    <source>
        <dbReference type="EMBL" id="CAB1450834.1"/>
    </source>
</evidence>
<dbReference type="AlphaFoldDB" id="A0A9N7VJU1"/>
<gene>
    <name evidence="1" type="ORF">PLEPLA_LOCUS38526</name>
</gene>
<sequence length="137" mass="14989">MLSASIHGEPARDLWMTLGGQSIAVTLTLAKELCGFDLLPNGEVLTHSATGFRGASRSITLHHPPSSYTVPINTHPHYIDWERCTIGEVMNQLVTLSFYTAPIVLQPHGSDMGHLGQRVLSLTTGRSWLVWAIGWSV</sequence>
<dbReference type="Proteomes" id="UP001153269">
    <property type="component" value="Unassembled WGS sequence"/>
</dbReference>
<evidence type="ECO:0000313" key="2">
    <source>
        <dbReference type="Proteomes" id="UP001153269"/>
    </source>
</evidence>
<dbReference type="EMBL" id="CADEAL010004069">
    <property type="protein sequence ID" value="CAB1450834.1"/>
    <property type="molecule type" value="Genomic_DNA"/>
</dbReference>
<protein>
    <submittedName>
        <fullName evidence="1">Uncharacterized protein</fullName>
    </submittedName>
</protein>
<accession>A0A9N7VJU1</accession>
<name>A0A9N7VJU1_PLEPL</name>
<organism evidence="1 2">
    <name type="scientific">Pleuronectes platessa</name>
    <name type="common">European plaice</name>
    <dbReference type="NCBI Taxonomy" id="8262"/>
    <lineage>
        <taxon>Eukaryota</taxon>
        <taxon>Metazoa</taxon>
        <taxon>Chordata</taxon>
        <taxon>Craniata</taxon>
        <taxon>Vertebrata</taxon>
        <taxon>Euteleostomi</taxon>
        <taxon>Actinopterygii</taxon>
        <taxon>Neopterygii</taxon>
        <taxon>Teleostei</taxon>
        <taxon>Neoteleostei</taxon>
        <taxon>Acanthomorphata</taxon>
        <taxon>Carangaria</taxon>
        <taxon>Pleuronectiformes</taxon>
        <taxon>Pleuronectoidei</taxon>
        <taxon>Pleuronectidae</taxon>
        <taxon>Pleuronectes</taxon>
    </lineage>
</organism>
<keyword evidence="2" id="KW-1185">Reference proteome</keyword>
<reference evidence="1" key="1">
    <citation type="submission" date="2020-03" db="EMBL/GenBank/DDBJ databases">
        <authorList>
            <person name="Weist P."/>
        </authorList>
    </citation>
    <scope>NUCLEOTIDE SEQUENCE</scope>
</reference>
<comment type="caution">
    <text evidence="1">The sequence shown here is derived from an EMBL/GenBank/DDBJ whole genome shotgun (WGS) entry which is preliminary data.</text>
</comment>
<proteinExistence type="predicted"/>